<organism evidence="2 3">
    <name type="scientific">Breoghania corrubedonensis</name>
    <dbReference type="NCBI Taxonomy" id="665038"/>
    <lineage>
        <taxon>Bacteria</taxon>
        <taxon>Pseudomonadati</taxon>
        <taxon>Pseudomonadota</taxon>
        <taxon>Alphaproteobacteria</taxon>
        <taxon>Hyphomicrobiales</taxon>
        <taxon>Stappiaceae</taxon>
        <taxon>Breoghania</taxon>
    </lineage>
</organism>
<comment type="caution">
    <text evidence="2">The sequence shown here is derived from an EMBL/GenBank/DDBJ whole genome shotgun (WGS) entry which is preliminary data.</text>
</comment>
<dbReference type="Pfam" id="PF14518">
    <property type="entry name" value="Haem_oxygenas_2"/>
    <property type="match status" value="1"/>
</dbReference>
<evidence type="ECO:0000313" key="3">
    <source>
        <dbReference type="Proteomes" id="UP000244081"/>
    </source>
</evidence>
<feature type="compositionally biased region" description="Low complexity" evidence="1">
    <location>
        <begin position="692"/>
        <end position="703"/>
    </location>
</feature>
<evidence type="ECO:0000313" key="2">
    <source>
        <dbReference type="EMBL" id="PTW60618.1"/>
    </source>
</evidence>
<feature type="compositionally biased region" description="Basic and acidic residues" evidence="1">
    <location>
        <begin position="707"/>
        <end position="720"/>
    </location>
</feature>
<feature type="region of interest" description="Disordered" evidence="1">
    <location>
        <begin position="691"/>
        <end position="720"/>
    </location>
</feature>
<dbReference type="AlphaFoldDB" id="A0A2T5VA37"/>
<dbReference type="RefSeq" id="WP_107990212.1">
    <property type="nucleotide sequence ID" value="NZ_QAYG01000004.1"/>
</dbReference>
<keyword evidence="3" id="KW-1185">Reference proteome</keyword>
<evidence type="ECO:0000256" key="1">
    <source>
        <dbReference type="SAM" id="MobiDB-lite"/>
    </source>
</evidence>
<name>A0A2T5VA37_9HYPH</name>
<dbReference type="EMBL" id="QAYG01000004">
    <property type="protein sequence ID" value="PTW60618.1"/>
    <property type="molecule type" value="Genomic_DNA"/>
</dbReference>
<accession>A0A2T5VA37</accession>
<dbReference type="InterPro" id="IPR016084">
    <property type="entry name" value="Haem_Oase-like_multi-hlx"/>
</dbReference>
<gene>
    <name evidence="2" type="ORF">C8N35_104243</name>
</gene>
<proteinExistence type="predicted"/>
<sequence length="720" mass="80208">MWRHVFAYAMNPEVYLDADNIRSLLPKDLPEEVSCDLPLGERLGALRIRAEDLAARWRDLFDTLDAEREREAEAAILEQTAPLASAFGAALQGLSAPCVFEDPVNLRLMALLADDIGVGAPERSRFDRFRDICRAYEVTSVAGSIAQLSDTREIRDGMFRLPATIFAMSRRSDVFDCELIGLDLAWRHVGLLPVWGDLRLDGKRRRALDVSLATSIDLVQGQTANALALEIGEEIAGDRVRRARLCHGISIFAVLMEEMDALARAIVRSISDPRLAMAILVQDRAREARVYHSAFKLEGRPLSDWFAQSQDDPMPLVDALGRSRLIRPGQPERSQLINGLLRPDGAMFRIFSQADIAIIARWITSLAQEGERERAAETVLPKAVRLSPGRQPVAAGDLEIGARPGDIRTAYFLLQGRALAPRTRQFALDYCAFWLDLARRSVDRSDRSLPGDWRPGELREWLQTSHDAHGRAFEEARDQEFPSRESVIEQTVQLAPLTLIDGAWLQGFTDVSMASSRFGAPLFETYWDELGNGDWQINHPKIYRDVLAAMAVTLPPTGSRAFAEDRRIDDGSYRLPVYWLAIGKFPVTFRPEILGLNLAMELSGVGGSYRNAREFLKHHGFPTIFVDLHNTIDNVSSGHSAWAADAIDAYVQSSRDVVPVAESWARIRAGYESLAPLVDDPRELDFFARTSAGKPGRGAAPPGTIDTFHHHPLRETETAS</sequence>
<dbReference type="SMART" id="SM01236">
    <property type="entry name" value="Haem_oxygenase_2"/>
    <property type="match status" value="1"/>
</dbReference>
<reference evidence="2 3" key="1">
    <citation type="submission" date="2018-04" db="EMBL/GenBank/DDBJ databases">
        <title>Genomic Encyclopedia of Archaeal and Bacterial Type Strains, Phase II (KMG-II): from individual species to whole genera.</title>
        <authorList>
            <person name="Goeker M."/>
        </authorList>
    </citation>
    <scope>NUCLEOTIDE SEQUENCE [LARGE SCALE GENOMIC DNA]</scope>
    <source>
        <strain evidence="2 3">DSM 23382</strain>
    </source>
</reference>
<protein>
    <submittedName>
        <fullName evidence="2">Heme oxygenase-like protein</fullName>
    </submittedName>
</protein>
<dbReference type="Gene3D" id="1.20.910.10">
    <property type="entry name" value="Heme oxygenase-like"/>
    <property type="match status" value="1"/>
</dbReference>
<dbReference type="OrthoDB" id="336698at2"/>
<dbReference type="Proteomes" id="UP000244081">
    <property type="component" value="Unassembled WGS sequence"/>
</dbReference>